<dbReference type="PROSITE" id="PS50929">
    <property type="entry name" value="ABC_TM1F"/>
    <property type="match status" value="1"/>
</dbReference>
<keyword evidence="11" id="KW-1185">Reference proteome</keyword>
<dbReference type="GO" id="GO:0005886">
    <property type="term" value="C:plasma membrane"/>
    <property type="evidence" value="ECO:0007669"/>
    <property type="project" value="UniProtKB-SubCell"/>
</dbReference>
<evidence type="ECO:0000256" key="1">
    <source>
        <dbReference type="ARBA" id="ARBA00004651"/>
    </source>
</evidence>
<gene>
    <name evidence="10" type="ORF">FYJ78_06845</name>
</gene>
<keyword evidence="6 7" id="KW-0472">Membrane</keyword>
<dbReference type="InterPro" id="IPR039421">
    <property type="entry name" value="Type_1_exporter"/>
</dbReference>
<dbReference type="InterPro" id="IPR003439">
    <property type="entry name" value="ABC_transporter-like_ATP-bd"/>
</dbReference>
<evidence type="ECO:0000256" key="6">
    <source>
        <dbReference type="ARBA" id="ARBA00023136"/>
    </source>
</evidence>
<keyword evidence="3" id="KW-0547">Nucleotide-binding</keyword>
<comment type="caution">
    <text evidence="10">The sequence shown here is derived from an EMBL/GenBank/DDBJ whole genome shotgun (WGS) entry which is preliminary data.</text>
</comment>
<feature type="transmembrane region" description="Helical" evidence="7">
    <location>
        <begin position="297"/>
        <end position="314"/>
    </location>
</feature>
<dbReference type="GO" id="GO:0034040">
    <property type="term" value="F:ATPase-coupled lipid transmembrane transporter activity"/>
    <property type="evidence" value="ECO:0007669"/>
    <property type="project" value="TreeGrafter"/>
</dbReference>
<evidence type="ECO:0000256" key="5">
    <source>
        <dbReference type="ARBA" id="ARBA00022989"/>
    </source>
</evidence>
<feature type="domain" description="ABC transporter" evidence="8">
    <location>
        <begin position="384"/>
        <end position="594"/>
    </location>
</feature>
<dbReference type="PROSITE" id="PS50893">
    <property type="entry name" value="ABC_TRANSPORTER_2"/>
    <property type="match status" value="1"/>
</dbReference>
<reference evidence="10 11" key="1">
    <citation type="submission" date="2019-08" db="EMBL/GenBank/DDBJ databases">
        <title>In-depth cultivation of the pig gut microbiome towards novel bacterial diversity and tailored functional studies.</title>
        <authorList>
            <person name="Wylensek D."/>
            <person name="Hitch T.C.A."/>
            <person name="Clavel T."/>
        </authorList>
    </citation>
    <scope>NUCLEOTIDE SEQUENCE [LARGE SCALE GENOMIC DNA]</scope>
    <source>
        <strain evidence="11">WCA-380-WT-3B3</strain>
    </source>
</reference>
<dbReference type="InterPro" id="IPR003593">
    <property type="entry name" value="AAA+_ATPase"/>
</dbReference>
<keyword evidence="5 7" id="KW-1133">Transmembrane helix</keyword>
<organism evidence="10 11">
    <name type="scientific">Selenomonas montiformis</name>
    <dbReference type="NCBI Taxonomy" id="2652285"/>
    <lineage>
        <taxon>Bacteria</taxon>
        <taxon>Bacillati</taxon>
        <taxon>Bacillota</taxon>
        <taxon>Negativicutes</taxon>
        <taxon>Selenomonadales</taxon>
        <taxon>Selenomonadaceae</taxon>
        <taxon>Selenomonas</taxon>
    </lineage>
</organism>
<feature type="transmembrane region" description="Helical" evidence="7">
    <location>
        <begin position="73"/>
        <end position="102"/>
    </location>
</feature>
<name>A0A6I2URT5_9FIRM</name>
<dbReference type="PANTHER" id="PTHR24221">
    <property type="entry name" value="ATP-BINDING CASSETTE SUB-FAMILY B"/>
    <property type="match status" value="1"/>
</dbReference>
<dbReference type="InterPro" id="IPR027417">
    <property type="entry name" value="P-loop_NTPase"/>
</dbReference>
<dbReference type="InterPro" id="IPR011527">
    <property type="entry name" value="ABC1_TM_dom"/>
</dbReference>
<evidence type="ECO:0000259" key="8">
    <source>
        <dbReference type="PROSITE" id="PS50893"/>
    </source>
</evidence>
<dbReference type="AlphaFoldDB" id="A0A6I2URT5"/>
<dbReference type="PANTHER" id="PTHR24221:SF653">
    <property type="entry name" value="TRANSPORT ATP-BINDING PROTEIN CYDC"/>
    <property type="match status" value="1"/>
</dbReference>
<evidence type="ECO:0000256" key="2">
    <source>
        <dbReference type="ARBA" id="ARBA00022692"/>
    </source>
</evidence>
<keyword evidence="4 10" id="KW-0067">ATP-binding</keyword>
<dbReference type="InterPro" id="IPR036640">
    <property type="entry name" value="ABC1_TM_sf"/>
</dbReference>
<dbReference type="GO" id="GO:0016887">
    <property type="term" value="F:ATP hydrolysis activity"/>
    <property type="evidence" value="ECO:0007669"/>
    <property type="project" value="InterPro"/>
</dbReference>
<comment type="subcellular location">
    <subcellularLocation>
        <location evidence="1">Cell membrane</location>
        <topology evidence="1">Multi-pass membrane protein</topology>
    </subcellularLocation>
</comment>
<dbReference type="Pfam" id="PF00005">
    <property type="entry name" value="ABC_tran"/>
    <property type="match status" value="1"/>
</dbReference>
<protein>
    <submittedName>
        <fullName evidence="10">ATP-binding cassette domain-containing protein</fullName>
    </submittedName>
</protein>
<feature type="transmembrane region" description="Helical" evidence="7">
    <location>
        <begin position="320"/>
        <end position="340"/>
    </location>
</feature>
<feature type="transmembrane region" description="Helical" evidence="7">
    <location>
        <begin position="187"/>
        <end position="210"/>
    </location>
</feature>
<evidence type="ECO:0000313" key="10">
    <source>
        <dbReference type="EMBL" id="MSV24903.1"/>
    </source>
</evidence>
<evidence type="ECO:0000313" key="11">
    <source>
        <dbReference type="Proteomes" id="UP000430222"/>
    </source>
</evidence>
<feature type="transmembrane region" description="Helical" evidence="7">
    <location>
        <begin position="216"/>
        <end position="234"/>
    </location>
</feature>
<dbReference type="SUPFAM" id="SSF52540">
    <property type="entry name" value="P-loop containing nucleoside triphosphate hydrolases"/>
    <property type="match status" value="1"/>
</dbReference>
<evidence type="ECO:0000256" key="3">
    <source>
        <dbReference type="ARBA" id="ARBA00022741"/>
    </source>
</evidence>
<keyword evidence="2 7" id="KW-0812">Transmembrane</keyword>
<dbReference type="GO" id="GO:0140359">
    <property type="term" value="F:ABC-type transporter activity"/>
    <property type="evidence" value="ECO:0007669"/>
    <property type="project" value="InterPro"/>
</dbReference>
<accession>A0A6I2URT5</accession>
<dbReference type="SUPFAM" id="SSF90123">
    <property type="entry name" value="ABC transporter transmembrane region"/>
    <property type="match status" value="1"/>
</dbReference>
<dbReference type="GO" id="GO:0005524">
    <property type="term" value="F:ATP binding"/>
    <property type="evidence" value="ECO:0007669"/>
    <property type="project" value="UniProtKB-KW"/>
</dbReference>
<proteinExistence type="predicted"/>
<evidence type="ECO:0000259" key="9">
    <source>
        <dbReference type="PROSITE" id="PS50929"/>
    </source>
</evidence>
<dbReference type="EMBL" id="VUNL01000006">
    <property type="protein sequence ID" value="MSV24903.1"/>
    <property type="molecule type" value="Genomic_DNA"/>
</dbReference>
<feature type="transmembrane region" description="Helical" evidence="7">
    <location>
        <begin position="108"/>
        <end position="130"/>
    </location>
</feature>
<dbReference type="Gene3D" id="3.40.50.300">
    <property type="entry name" value="P-loop containing nucleotide triphosphate hydrolases"/>
    <property type="match status" value="1"/>
</dbReference>
<dbReference type="Proteomes" id="UP000430222">
    <property type="component" value="Unassembled WGS sequence"/>
</dbReference>
<feature type="domain" description="ABC transmembrane type-1" evidence="9">
    <location>
        <begin position="82"/>
        <end position="325"/>
    </location>
</feature>
<evidence type="ECO:0000256" key="7">
    <source>
        <dbReference type="SAM" id="Phobius"/>
    </source>
</evidence>
<sequence>MNLLQVWTGKPSSRFFNRYAHSIAAARLSLPHIARQSLPWPTTRFILNLRRICPMTTTTDYRRLKELLRLVSFSSYVIPLTAALLSALCAMGLIGAAAWLIATAALQPPLAALTLGITAVRACGIGRAVFRYFERWLSHRLAFHCYTELQLHLYDIAARLLPLRSGAIAQGSFLQTLTTGCATLRDFYLRCLFPPVTVLLLALAGCAALFPFCPAAASLFLLIPIPHLLLPLIFDRTAPDEKEQSVYRSALLDLAAGQDELRAGGNRPEVLLRLNRQASAFGCCLLARQRRLSRTDFFLQIFDAGFFLFFFLLLCQAVLSGSLSFIGCGVWLMLGTAFLTELRSTAPAMRQWHLTRKALQRMAPLPAPPLPQAEEPPSLSAPLLAVKDLGFSYQPGVPVLQHLSFTIHAGQHTAIVGESGCGKTTLAGLLTAFWAPDSGKILVQGRDTANMTADCIRSFFGSSLQGSFIFPWSIRDCFTRLHPGISEEQIHFFLHLANLDNLIEHLPQGIETPPGENGSHLSGGQRNRLLTALALASQAPILLLDEPTAGLDQKTATIMMNRILLYLDRQKQTLLLITHDPLALSRVQQVIRLR</sequence>
<dbReference type="Gene3D" id="1.20.1560.10">
    <property type="entry name" value="ABC transporter type 1, transmembrane domain"/>
    <property type="match status" value="1"/>
</dbReference>
<dbReference type="SMART" id="SM00382">
    <property type="entry name" value="AAA"/>
    <property type="match status" value="1"/>
</dbReference>
<evidence type="ECO:0000256" key="4">
    <source>
        <dbReference type="ARBA" id="ARBA00022840"/>
    </source>
</evidence>